<reference evidence="1" key="1">
    <citation type="submission" date="2024-03" db="EMBL/GenBank/DDBJ databases">
        <title>Diverse circular DNA viruses in blood, oral, and fecal samples of captive lemurs.</title>
        <authorList>
            <person name="Paietta E.N."/>
            <person name="Kraberger S."/>
            <person name="Lund M.C."/>
            <person name="Custer J.M."/>
            <person name="Vargas K.M."/>
            <person name="Ehmke E.E."/>
            <person name="Yoder A.D."/>
            <person name="Varsani A."/>
        </authorList>
    </citation>
    <scope>NUCLEOTIDE SEQUENCE</scope>
    <source>
        <strain evidence="1">Duke_18_37</strain>
        <strain evidence="2">Duke_21_42</strain>
        <strain evidence="3">Duke_23FS_27</strain>
        <strain evidence="4">Duke_28FS_49</strain>
    </source>
</reference>
<evidence type="ECO:0000313" key="2">
    <source>
        <dbReference type="EMBL" id="XCD03882.1"/>
    </source>
</evidence>
<dbReference type="EMBL" id="PP511456">
    <property type="protein sequence ID" value="XCD04407.1"/>
    <property type="molecule type" value="Genomic_DNA"/>
</dbReference>
<proteinExistence type="predicted"/>
<name>A0AAU8ATN0_9VIRU</name>
<sequence>MEKKQNCLYDVVYSVNGHSYCSFRSADTFELAYIALCELVNEHRELYSHASLSPEVSYSVRVFDFDLMTSYCHHSFTVQY</sequence>
<accession>A0AAU8ATN0</accession>
<dbReference type="EMBL" id="PP511805">
    <property type="protein sequence ID" value="XCD07741.1"/>
    <property type="molecule type" value="Genomic_DNA"/>
</dbReference>
<evidence type="ECO:0000313" key="3">
    <source>
        <dbReference type="EMBL" id="XCD04407.1"/>
    </source>
</evidence>
<evidence type="ECO:0000313" key="4">
    <source>
        <dbReference type="EMBL" id="XCD07741.1"/>
    </source>
</evidence>
<dbReference type="EMBL" id="PP511336">
    <property type="protein sequence ID" value="XCD03268.1"/>
    <property type="molecule type" value="Genomic_DNA"/>
</dbReference>
<protein>
    <submittedName>
        <fullName evidence="1">Uncharacterized protein</fullName>
    </submittedName>
</protein>
<organism evidence="1">
    <name type="scientific">Dulem virus 229</name>
    <dbReference type="NCBI Taxonomy" id="3145706"/>
    <lineage>
        <taxon>Viruses</taxon>
        <taxon>Monodnaviria</taxon>
        <taxon>Sangervirae</taxon>
        <taxon>Phixviricota</taxon>
        <taxon>Malgrandaviricetes</taxon>
        <taxon>Petitvirales</taxon>
        <taxon>Microviridae</taxon>
        <taxon>Microvirus</taxon>
    </lineage>
</organism>
<dbReference type="EMBL" id="PP511395">
    <property type="protein sequence ID" value="XCD03882.1"/>
    <property type="molecule type" value="Genomic_DNA"/>
</dbReference>
<evidence type="ECO:0000313" key="1">
    <source>
        <dbReference type="EMBL" id="XCD03268.1"/>
    </source>
</evidence>